<evidence type="ECO:0000256" key="1">
    <source>
        <dbReference type="SAM" id="Phobius"/>
    </source>
</evidence>
<accession>A0A6V7QS27</accession>
<dbReference type="AlphaFoldDB" id="A0A6V7QS27"/>
<keyword evidence="1" id="KW-0472">Membrane</keyword>
<dbReference type="Gene3D" id="3.30.60.30">
    <property type="match status" value="1"/>
</dbReference>
<keyword evidence="1" id="KW-0812">Transmembrane</keyword>
<dbReference type="Pfam" id="PF02428">
    <property type="entry name" value="Prot_inhib_II"/>
    <property type="match status" value="1"/>
</dbReference>
<evidence type="ECO:0000313" key="2">
    <source>
        <dbReference type="EMBL" id="CAD1846020.1"/>
    </source>
</evidence>
<dbReference type="SUPFAM" id="SSF100897">
    <property type="entry name" value="Plant proteinase inhibitors"/>
    <property type="match status" value="1"/>
</dbReference>
<dbReference type="EMBL" id="CAJEUB010000010">
    <property type="protein sequence ID" value="CAD1846020.1"/>
    <property type="molecule type" value="Genomic_DNA"/>
</dbReference>
<feature type="transmembrane region" description="Helical" evidence="1">
    <location>
        <begin position="17"/>
        <end position="35"/>
    </location>
</feature>
<sequence>MNLTKIRTLNLEYQSPSLLLLALETVLSIVFGFAIERGDSIPTGQRRPCNMMCVQGAYMTCESTGPTVRTMMVILVASSDRVPNGGIGCRRRISPGRPIIHLDPSSVMPNTPFNIQVQDLPLFCVRAKYMTCRSSGHKKVRPVCNCCLVEGKGCIIHLLDSHKLECKN</sequence>
<dbReference type="GO" id="GO:0004867">
    <property type="term" value="F:serine-type endopeptidase inhibitor activity"/>
    <property type="evidence" value="ECO:0007669"/>
    <property type="project" value="InterPro"/>
</dbReference>
<protein>
    <submittedName>
        <fullName evidence="2">Uncharacterized protein</fullName>
    </submittedName>
</protein>
<proteinExistence type="predicted"/>
<name>A0A6V7QS27_ANACO</name>
<organism evidence="2">
    <name type="scientific">Ananas comosus var. bracteatus</name>
    <name type="common">red pineapple</name>
    <dbReference type="NCBI Taxonomy" id="296719"/>
    <lineage>
        <taxon>Eukaryota</taxon>
        <taxon>Viridiplantae</taxon>
        <taxon>Streptophyta</taxon>
        <taxon>Embryophyta</taxon>
        <taxon>Tracheophyta</taxon>
        <taxon>Spermatophyta</taxon>
        <taxon>Magnoliopsida</taxon>
        <taxon>Liliopsida</taxon>
        <taxon>Poales</taxon>
        <taxon>Bromeliaceae</taxon>
        <taxon>Bromelioideae</taxon>
        <taxon>Ananas</taxon>
    </lineage>
</organism>
<dbReference type="InterPro" id="IPR003465">
    <property type="entry name" value="Prot_inh_I20"/>
</dbReference>
<gene>
    <name evidence="2" type="ORF">CB5_LOCUS29231</name>
</gene>
<keyword evidence="1" id="KW-1133">Transmembrane helix</keyword>
<reference evidence="2" key="1">
    <citation type="submission" date="2020-07" db="EMBL/GenBank/DDBJ databases">
        <authorList>
            <person name="Lin J."/>
        </authorList>
    </citation>
    <scope>NUCLEOTIDE SEQUENCE</scope>
</reference>